<dbReference type="InterPro" id="IPR001212">
    <property type="entry name" value="Somatomedin_B_dom"/>
</dbReference>
<feature type="domain" description="SMB" evidence="3">
    <location>
        <begin position="126"/>
        <end position="170"/>
    </location>
</feature>
<evidence type="ECO:0000256" key="2">
    <source>
        <dbReference type="SAM" id="Phobius"/>
    </source>
</evidence>
<keyword evidence="5" id="KW-1185">Reference proteome</keyword>
<dbReference type="InterPro" id="IPR036024">
    <property type="entry name" value="Somatomedin_B-like_dom_sf"/>
</dbReference>
<keyword evidence="2" id="KW-0472">Membrane</keyword>
<dbReference type="SUPFAM" id="SSF90188">
    <property type="entry name" value="Somatomedin B domain"/>
    <property type="match status" value="1"/>
</dbReference>
<name>A0AAV4AJ10_9GAST</name>
<dbReference type="PROSITE" id="PS50958">
    <property type="entry name" value="SMB_2"/>
    <property type="match status" value="1"/>
</dbReference>
<feature type="transmembrane region" description="Helical" evidence="2">
    <location>
        <begin position="634"/>
        <end position="653"/>
    </location>
</feature>
<evidence type="ECO:0000256" key="1">
    <source>
        <dbReference type="ARBA" id="ARBA00023157"/>
    </source>
</evidence>
<keyword evidence="2" id="KW-1133">Transmembrane helix</keyword>
<organism evidence="4 5">
    <name type="scientific">Plakobranchus ocellatus</name>
    <dbReference type="NCBI Taxonomy" id="259542"/>
    <lineage>
        <taxon>Eukaryota</taxon>
        <taxon>Metazoa</taxon>
        <taxon>Spiralia</taxon>
        <taxon>Lophotrochozoa</taxon>
        <taxon>Mollusca</taxon>
        <taxon>Gastropoda</taxon>
        <taxon>Heterobranchia</taxon>
        <taxon>Euthyneura</taxon>
        <taxon>Panpulmonata</taxon>
        <taxon>Sacoglossa</taxon>
        <taxon>Placobranchoidea</taxon>
        <taxon>Plakobranchidae</taxon>
        <taxon>Plakobranchus</taxon>
    </lineage>
</organism>
<keyword evidence="1" id="KW-1015">Disulfide bond</keyword>
<evidence type="ECO:0000313" key="5">
    <source>
        <dbReference type="Proteomes" id="UP000735302"/>
    </source>
</evidence>
<evidence type="ECO:0000259" key="3">
    <source>
        <dbReference type="PROSITE" id="PS50958"/>
    </source>
</evidence>
<reference evidence="4 5" key="1">
    <citation type="journal article" date="2021" name="Elife">
        <title>Chloroplast acquisition without the gene transfer in kleptoplastic sea slugs, Plakobranchus ocellatus.</title>
        <authorList>
            <person name="Maeda T."/>
            <person name="Takahashi S."/>
            <person name="Yoshida T."/>
            <person name="Shimamura S."/>
            <person name="Takaki Y."/>
            <person name="Nagai Y."/>
            <person name="Toyoda A."/>
            <person name="Suzuki Y."/>
            <person name="Arimoto A."/>
            <person name="Ishii H."/>
            <person name="Satoh N."/>
            <person name="Nishiyama T."/>
            <person name="Hasebe M."/>
            <person name="Maruyama T."/>
            <person name="Minagawa J."/>
            <person name="Obokata J."/>
            <person name="Shigenobu S."/>
        </authorList>
    </citation>
    <scope>NUCLEOTIDE SEQUENCE [LARGE SCALE GENOMIC DNA]</scope>
</reference>
<keyword evidence="2" id="KW-0812">Transmembrane</keyword>
<accession>A0AAV4AJ10</accession>
<gene>
    <name evidence="4" type="ORF">PoB_003375700</name>
</gene>
<evidence type="ECO:0000313" key="4">
    <source>
        <dbReference type="EMBL" id="GFO07252.1"/>
    </source>
</evidence>
<dbReference type="Proteomes" id="UP000735302">
    <property type="component" value="Unassembled WGS sequence"/>
</dbReference>
<dbReference type="Gene3D" id="4.10.410.20">
    <property type="match status" value="1"/>
</dbReference>
<dbReference type="AlphaFoldDB" id="A0AAV4AJ10"/>
<sequence length="655" mass="73539">MIHRQPEILYLSYICLFVCQVQILNASEDLLRLSKKHETSKLEETLESKSLLNSSAVNDLHAGSELLTETTTNFQTLSTDIFLKLNLNSERSYHEAECQNVLTSFAYEKNACGAPDVDTFLEVAKINYTCSDRCGKTLELGPFIGCACDERCIIYMDCCWDMPKICPNTYARSKYLYSQVEGLDSDCVDSSFAMVYPAIQNDEGMQFSTTSTVNPHTMPTSHSGEEPPAFPLSPRKVKDYFKSLSSFYVVDLTFGIFFVNYAAFFSHRVSGSKPFFIPKITTLDCLNRSLIAQRSSGADQLLPWCNVEAVNNVHTPFHRVCSPTEIVYCRCAENFVIGDHLVDTCQGHNNAMPLFERFRRSRYPRRSTNSFTTKVCEIRTISRDTYIKPIKKRVAMKMRVTPILVFESVGNPTGGVKTHSADMDMVGETDELVSRKPIEYILEITNAVEYRLRCPRLTNFMSGCELLNCAPGAVKLNVQAHHSQARGGSCIRPVMAVAVKPGVSTALPSCSCMRIMSALSSVGRWTMRAQIACVFDNAWFDQGKEQAQDIEENFYDMTISQLRVDSSKVASQPFLDNQLQEALYETENVCLEEKIDRFQICFISEKKEDSAISESICITLFGSRLASGSVDTSLVSVSLRAALLLLVYLVVFFNK</sequence>
<protein>
    <recommendedName>
        <fullName evidence="3">SMB domain-containing protein</fullName>
    </recommendedName>
</protein>
<proteinExistence type="predicted"/>
<comment type="caution">
    <text evidence="4">The sequence shown here is derived from an EMBL/GenBank/DDBJ whole genome shotgun (WGS) entry which is preliminary data.</text>
</comment>
<dbReference type="EMBL" id="BLXT01003854">
    <property type="protein sequence ID" value="GFO07252.1"/>
    <property type="molecule type" value="Genomic_DNA"/>
</dbReference>
<dbReference type="Pfam" id="PF01033">
    <property type="entry name" value="Somatomedin_B"/>
    <property type="match status" value="1"/>
</dbReference>
<dbReference type="SMART" id="SM00201">
    <property type="entry name" value="SO"/>
    <property type="match status" value="1"/>
</dbReference>